<dbReference type="InterPro" id="IPR036291">
    <property type="entry name" value="NAD(P)-bd_dom_sf"/>
</dbReference>
<comment type="catalytic activity">
    <reaction evidence="5">
        <text>dTDP-beta-L-rhamnose + NADP(+) = dTDP-4-dehydro-beta-L-rhamnose + NADPH + H(+)</text>
        <dbReference type="Rhea" id="RHEA:21796"/>
        <dbReference type="ChEBI" id="CHEBI:15378"/>
        <dbReference type="ChEBI" id="CHEBI:57510"/>
        <dbReference type="ChEBI" id="CHEBI:57783"/>
        <dbReference type="ChEBI" id="CHEBI:58349"/>
        <dbReference type="ChEBI" id="CHEBI:62830"/>
        <dbReference type="EC" id="1.1.1.133"/>
    </reaction>
</comment>
<comment type="pathway">
    <text evidence="1 6">Carbohydrate biosynthesis; dTDP-L-rhamnose biosynthesis.</text>
</comment>
<evidence type="ECO:0000256" key="3">
    <source>
        <dbReference type="ARBA" id="ARBA00012929"/>
    </source>
</evidence>
<keyword evidence="9" id="KW-1185">Reference proteome</keyword>
<sequence>MKTKVLVTGANSQLAKTIKELYNKNTDNVIFDFVSKNELDISDKDSLTLYFSTHNFDYCINCAAYTNVEEAETNMDLAFKINSEGVKNLAEVCKLNSAILIHISTDFVFDGKKQEPYNEEDFTNPLNVYGASKLAGEKHVEAILPSHFIIRTSWLYSVYGKNFVKTIISKIKEKKKLQIVTTQVGTPTSCIDLSGFIYFLIKSKTLKFGLYNFSALGQASWYEFAKQIELQFINTESNIEAVENFPSKAIRPIYSVLNNDRAKQLIKVIPNWEKSLLKVVNQLKSNK</sequence>
<dbReference type="CDD" id="cd05254">
    <property type="entry name" value="dTDP_HR_like_SDR_e"/>
    <property type="match status" value="1"/>
</dbReference>
<protein>
    <recommendedName>
        <fullName evidence="4 6">dTDP-4-dehydrorhamnose reductase</fullName>
        <ecNumber evidence="3 6">1.1.1.133</ecNumber>
    </recommendedName>
</protein>
<accession>A0A8J2TR99</accession>
<evidence type="ECO:0000256" key="4">
    <source>
        <dbReference type="ARBA" id="ARBA00017099"/>
    </source>
</evidence>
<dbReference type="EC" id="1.1.1.133" evidence="3 6"/>
<dbReference type="PANTHER" id="PTHR10491:SF4">
    <property type="entry name" value="METHIONINE ADENOSYLTRANSFERASE 2 SUBUNIT BETA"/>
    <property type="match status" value="1"/>
</dbReference>
<dbReference type="EMBL" id="BMIC01000001">
    <property type="protein sequence ID" value="GFZ83728.1"/>
    <property type="molecule type" value="Genomic_DNA"/>
</dbReference>
<dbReference type="Gene3D" id="3.40.50.720">
    <property type="entry name" value="NAD(P)-binding Rossmann-like Domain"/>
    <property type="match status" value="1"/>
</dbReference>
<evidence type="ECO:0000256" key="5">
    <source>
        <dbReference type="ARBA" id="ARBA00048200"/>
    </source>
</evidence>
<evidence type="ECO:0000259" key="7">
    <source>
        <dbReference type="Pfam" id="PF04321"/>
    </source>
</evidence>
<dbReference type="InterPro" id="IPR005913">
    <property type="entry name" value="dTDP_dehydrorham_reduct"/>
</dbReference>
<keyword evidence="6" id="KW-0560">Oxidoreductase</keyword>
<dbReference type="GO" id="GO:0019305">
    <property type="term" value="P:dTDP-rhamnose biosynthetic process"/>
    <property type="evidence" value="ECO:0007669"/>
    <property type="project" value="UniProtKB-UniPathway"/>
</dbReference>
<dbReference type="GO" id="GO:0005829">
    <property type="term" value="C:cytosol"/>
    <property type="evidence" value="ECO:0007669"/>
    <property type="project" value="TreeGrafter"/>
</dbReference>
<dbReference type="RefSeq" id="WP_188605532.1">
    <property type="nucleotide sequence ID" value="NZ_BMIC01000001.1"/>
</dbReference>
<keyword evidence="6" id="KW-0521">NADP</keyword>
<comment type="caution">
    <text evidence="8">The sequence shown here is derived from an EMBL/GenBank/DDBJ whole genome shotgun (WGS) entry which is preliminary data.</text>
</comment>
<evidence type="ECO:0000313" key="8">
    <source>
        <dbReference type="EMBL" id="GFZ83728.1"/>
    </source>
</evidence>
<dbReference type="Pfam" id="PF04321">
    <property type="entry name" value="RmlD_sub_bind"/>
    <property type="match status" value="1"/>
</dbReference>
<proteinExistence type="inferred from homology"/>
<feature type="domain" description="RmlD-like substrate binding" evidence="7">
    <location>
        <begin position="4"/>
        <end position="283"/>
    </location>
</feature>
<reference evidence="8 9" key="1">
    <citation type="journal article" date="2014" name="Int. J. Syst. Evol. Microbiol.">
        <title>Complete genome sequence of Corynebacterium casei LMG S-19264T (=DSM 44701T), isolated from a smear-ripened cheese.</title>
        <authorList>
            <consortium name="US DOE Joint Genome Institute (JGI-PGF)"/>
            <person name="Walter F."/>
            <person name="Albersmeier A."/>
            <person name="Kalinowski J."/>
            <person name="Ruckert C."/>
        </authorList>
    </citation>
    <scope>NUCLEOTIDE SEQUENCE [LARGE SCALE GENOMIC DNA]</scope>
    <source>
        <strain evidence="8 9">CGMCC 1.15295</strain>
    </source>
</reference>
<evidence type="ECO:0000256" key="6">
    <source>
        <dbReference type="RuleBase" id="RU364082"/>
    </source>
</evidence>
<comment type="function">
    <text evidence="6">Catalyzes the reduction of dTDP-6-deoxy-L-lyxo-4-hexulose to yield dTDP-L-rhamnose.</text>
</comment>
<name>A0A8J2TR99_9FLAO</name>
<evidence type="ECO:0000313" key="9">
    <source>
        <dbReference type="Proteomes" id="UP000598120"/>
    </source>
</evidence>
<dbReference type="GO" id="GO:0008831">
    <property type="term" value="F:dTDP-4-dehydrorhamnose reductase activity"/>
    <property type="evidence" value="ECO:0007669"/>
    <property type="project" value="UniProtKB-EC"/>
</dbReference>
<dbReference type="AlphaFoldDB" id="A0A8J2TR99"/>
<organism evidence="8 9">
    <name type="scientific">Aquaticitalea lipolytica</name>
    <dbReference type="NCBI Taxonomy" id="1247562"/>
    <lineage>
        <taxon>Bacteria</taxon>
        <taxon>Pseudomonadati</taxon>
        <taxon>Bacteroidota</taxon>
        <taxon>Flavobacteriia</taxon>
        <taxon>Flavobacteriales</taxon>
        <taxon>Flavobacteriaceae</taxon>
        <taxon>Aquaticitalea</taxon>
    </lineage>
</organism>
<dbReference type="InterPro" id="IPR029903">
    <property type="entry name" value="RmlD-like-bd"/>
</dbReference>
<dbReference type="UniPathway" id="UPA00124"/>
<evidence type="ECO:0000256" key="1">
    <source>
        <dbReference type="ARBA" id="ARBA00004781"/>
    </source>
</evidence>
<gene>
    <name evidence="8" type="primary">rmlD</name>
    <name evidence="8" type="ORF">GCM10011531_13350</name>
</gene>
<comment type="similarity">
    <text evidence="2 6">Belongs to the dTDP-4-dehydrorhamnose reductase family.</text>
</comment>
<dbReference type="Gene3D" id="3.90.25.10">
    <property type="entry name" value="UDP-galactose 4-epimerase, domain 1"/>
    <property type="match status" value="1"/>
</dbReference>
<dbReference type="Proteomes" id="UP000598120">
    <property type="component" value="Unassembled WGS sequence"/>
</dbReference>
<dbReference type="SUPFAM" id="SSF51735">
    <property type="entry name" value="NAD(P)-binding Rossmann-fold domains"/>
    <property type="match status" value="1"/>
</dbReference>
<dbReference type="PANTHER" id="PTHR10491">
    <property type="entry name" value="DTDP-4-DEHYDRORHAMNOSE REDUCTASE"/>
    <property type="match status" value="1"/>
</dbReference>
<dbReference type="NCBIfam" id="TIGR01214">
    <property type="entry name" value="rmlD"/>
    <property type="match status" value="1"/>
</dbReference>
<evidence type="ECO:0000256" key="2">
    <source>
        <dbReference type="ARBA" id="ARBA00010944"/>
    </source>
</evidence>